<comment type="caution">
    <text evidence="1">The sequence shown here is derived from an EMBL/GenBank/DDBJ whole genome shotgun (WGS) entry which is preliminary data.</text>
</comment>
<evidence type="ECO:0000313" key="1">
    <source>
        <dbReference type="EMBL" id="NYF90348.1"/>
    </source>
</evidence>
<dbReference type="AlphaFoldDB" id="A0A852VBR5"/>
<name>A0A852VBR5_9BACT</name>
<accession>A0A852VBR5</accession>
<reference evidence="1 2" key="1">
    <citation type="submission" date="2020-07" db="EMBL/GenBank/DDBJ databases">
        <title>Genomic Encyclopedia of Type Strains, Phase IV (KMG-V): Genome sequencing to study the core and pangenomes of soil and plant-associated prokaryotes.</title>
        <authorList>
            <person name="Whitman W."/>
        </authorList>
    </citation>
    <scope>NUCLEOTIDE SEQUENCE [LARGE SCALE GENOMIC DNA]</scope>
    <source>
        <strain evidence="1 2">M8UP22</strain>
    </source>
</reference>
<proteinExistence type="predicted"/>
<protein>
    <submittedName>
        <fullName evidence="1">Uncharacterized protein</fullName>
    </submittedName>
</protein>
<organism evidence="1 2">
    <name type="scientific">Tunturiibacter lichenicola</name>
    <dbReference type="NCBI Taxonomy" id="2051959"/>
    <lineage>
        <taxon>Bacteria</taxon>
        <taxon>Pseudomonadati</taxon>
        <taxon>Acidobacteriota</taxon>
        <taxon>Terriglobia</taxon>
        <taxon>Terriglobales</taxon>
        <taxon>Acidobacteriaceae</taxon>
        <taxon>Tunturiibacter</taxon>
    </lineage>
</organism>
<evidence type="ECO:0000313" key="2">
    <source>
        <dbReference type="Proteomes" id="UP000564385"/>
    </source>
</evidence>
<dbReference type="Proteomes" id="UP000564385">
    <property type="component" value="Unassembled WGS sequence"/>
</dbReference>
<gene>
    <name evidence="1" type="ORF">HDF08_002415</name>
</gene>
<sequence length="27" mass="3097">MVLGCCVVCFCCVLVMLRCFLVRFVCH</sequence>
<dbReference type="EMBL" id="JACCCU010000001">
    <property type="protein sequence ID" value="NYF90348.1"/>
    <property type="molecule type" value="Genomic_DNA"/>
</dbReference>